<organism evidence="2">
    <name type="scientific">marine sediment metagenome</name>
    <dbReference type="NCBI Taxonomy" id="412755"/>
    <lineage>
        <taxon>unclassified sequences</taxon>
        <taxon>metagenomes</taxon>
        <taxon>ecological metagenomes</taxon>
    </lineage>
</organism>
<protein>
    <submittedName>
        <fullName evidence="2">Uncharacterized protein</fullName>
    </submittedName>
</protein>
<feature type="region of interest" description="Disordered" evidence="1">
    <location>
        <begin position="65"/>
        <end position="96"/>
    </location>
</feature>
<proteinExistence type="predicted"/>
<feature type="compositionally biased region" description="Basic and acidic residues" evidence="1">
    <location>
        <begin position="65"/>
        <end position="81"/>
    </location>
</feature>
<evidence type="ECO:0000313" key="2">
    <source>
        <dbReference type="EMBL" id="KKL51049.1"/>
    </source>
</evidence>
<dbReference type="EMBL" id="LAZR01032382">
    <property type="protein sequence ID" value="KKL51049.1"/>
    <property type="molecule type" value="Genomic_DNA"/>
</dbReference>
<dbReference type="AlphaFoldDB" id="A0A0F9CPE2"/>
<evidence type="ECO:0000256" key="1">
    <source>
        <dbReference type="SAM" id="MobiDB-lite"/>
    </source>
</evidence>
<comment type="caution">
    <text evidence="2">The sequence shown here is derived from an EMBL/GenBank/DDBJ whole genome shotgun (WGS) entry which is preliminary data.</text>
</comment>
<reference evidence="2" key="1">
    <citation type="journal article" date="2015" name="Nature">
        <title>Complex archaea that bridge the gap between prokaryotes and eukaryotes.</title>
        <authorList>
            <person name="Spang A."/>
            <person name="Saw J.H."/>
            <person name="Jorgensen S.L."/>
            <person name="Zaremba-Niedzwiedzka K."/>
            <person name="Martijn J."/>
            <person name="Lind A.E."/>
            <person name="van Eijk R."/>
            <person name="Schleper C."/>
            <person name="Guy L."/>
            <person name="Ettema T.J."/>
        </authorList>
    </citation>
    <scope>NUCLEOTIDE SEQUENCE</scope>
</reference>
<sequence>MSKVEKVEGNTMDCGTCGLRLICRNKTYAAYEDHPERTVPQWQNDNGGAHYKWLGPEKYKCVDTNGKDIPAKKKEEPKTEVPPKLQSPKLKEPKVGNGLVENDLMKDDEQLKTGNLMNGPVLTPLDEITTNLIHNDAILLYKTRQVIIDTVKEFEKNAHPGMIWEMTALIYNKHFGERKQ</sequence>
<gene>
    <name evidence="2" type="ORF">LCGC14_2299390</name>
</gene>
<accession>A0A0F9CPE2</accession>
<name>A0A0F9CPE2_9ZZZZ</name>